<gene>
    <name evidence="4" type="primary">jhamt_9</name>
    <name evidence="4" type="ORF">AVEN_16859_1</name>
</gene>
<evidence type="ECO:0000313" key="5">
    <source>
        <dbReference type="Proteomes" id="UP000499080"/>
    </source>
</evidence>
<sequence>MNLDFDHELYSQSHVPSDVVIRFLADTLPCLGWGKKCKEVVMDVGCGDGDITMDMILPLFPQLENMVAFDVLPKMIDVANEQNSHPRIEYAVADIGDWSSVHQWKEQITHLLSVHCFHWLKDQRIAFRNSYRLLKCSGEAAFIFFLEASFFTAFSEIQKSPKWCHFFNEIGSYIPDSHHKKHDSSFYRKMLEDVGFEIIHCKKKQIADVLPSDEDYINFFTSICVLMTHVPTDKKEEFRRDLFREFLKHNGRDSDGLPFHRGTIIELVVRKN</sequence>
<dbReference type="EMBL" id="BGPR01012943">
    <property type="protein sequence ID" value="GBN58506.1"/>
    <property type="molecule type" value="Genomic_DNA"/>
</dbReference>
<keyword evidence="5" id="KW-1185">Reference proteome</keyword>
<comment type="caution">
    <text evidence="4">The sequence shown here is derived from an EMBL/GenBank/DDBJ whole genome shotgun (WGS) entry which is preliminary data.</text>
</comment>
<dbReference type="Gene3D" id="3.40.50.150">
    <property type="entry name" value="Vaccinia Virus protein VP39"/>
    <property type="match status" value="1"/>
</dbReference>
<dbReference type="OrthoDB" id="6431575at2759"/>
<evidence type="ECO:0000256" key="2">
    <source>
        <dbReference type="ARBA" id="ARBA00022679"/>
    </source>
</evidence>
<dbReference type="AlphaFoldDB" id="A0A4Y2Q887"/>
<organism evidence="4 5">
    <name type="scientific">Araneus ventricosus</name>
    <name type="common">Orbweaver spider</name>
    <name type="synonym">Epeira ventricosa</name>
    <dbReference type="NCBI Taxonomy" id="182803"/>
    <lineage>
        <taxon>Eukaryota</taxon>
        <taxon>Metazoa</taxon>
        <taxon>Ecdysozoa</taxon>
        <taxon>Arthropoda</taxon>
        <taxon>Chelicerata</taxon>
        <taxon>Arachnida</taxon>
        <taxon>Araneae</taxon>
        <taxon>Araneomorphae</taxon>
        <taxon>Entelegynae</taxon>
        <taxon>Araneoidea</taxon>
        <taxon>Araneidae</taxon>
        <taxon>Araneus</taxon>
    </lineage>
</organism>
<dbReference type="Pfam" id="PF13649">
    <property type="entry name" value="Methyltransf_25"/>
    <property type="match status" value="1"/>
</dbReference>
<proteinExistence type="predicted"/>
<dbReference type="InterPro" id="IPR051052">
    <property type="entry name" value="Diverse_substrate_MTase"/>
</dbReference>
<dbReference type="GO" id="GO:0032259">
    <property type="term" value="P:methylation"/>
    <property type="evidence" value="ECO:0007669"/>
    <property type="project" value="UniProtKB-KW"/>
</dbReference>
<dbReference type="GO" id="GO:0008168">
    <property type="term" value="F:methyltransferase activity"/>
    <property type="evidence" value="ECO:0007669"/>
    <property type="project" value="UniProtKB-KW"/>
</dbReference>
<dbReference type="InterPro" id="IPR029063">
    <property type="entry name" value="SAM-dependent_MTases_sf"/>
</dbReference>
<keyword evidence="2 4" id="KW-0808">Transferase</keyword>
<dbReference type="PANTHER" id="PTHR44942:SF4">
    <property type="entry name" value="METHYLTRANSFERASE TYPE 11 DOMAIN-CONTAINING PROTEIN"/>
    <property type="match status" value="1"/>
</dbReference>
<name>A0A4Y2Q887_ARAVE</name>
<evidence type="ECO:0000259" key="3">
    <source>
        <dbReference type="Pfam" id="PF13649"/>
    </source>
</evidence>
<reference evidence="4 5" key="1">
    <citation type="journal article" date="2019" name="Sci. Rep.">
        <title>Orb-weaving spider Araneus ventricosus genome elucidates the spidroin gene catalogue.</title>
        <authorList>
            <person name="Kono N."/>
            <person name="Nakamura H."/>
            <person name="Ohtoshi R."/>
            <person name="Moran D.A.P."/>
            <person name="Shinohara A."/>
            <person name="Yoshida Y."/>
            <person name="Fujiwara M."/>
            <person name="Mori M."/>
            <person name="Tomita M."/>
            <person name="Arakawa K."/>
        </authorList>
    </citation>
    <scope>NUCLEOTIDE SEQUENCE [LARGE SCALE GENOMIC DNA]</scope>
</reference>
<dbReference type="SUPFAM" id="SSF53335">
    <property type="entry name" value="S-adenosyl-L-methionine-dependent methyltransferases"/>
    <property type="match status" value="1"/>
</dbReference>
<accession>A0A4Y2Q887</accession>
<keyword evidence="1 4" id="KW-0489">Methyltransferase</keyword>
<feature type="domain" description="Methyltransferase" evidence="3">
    <location>
        <begin position="41"/>
        <end position="138"/>
    </location>
</feature>
<evidence type="ECO:0000313" key="4">
    <source>
        <dbReference type="EMBL" id="GBN58506.1"/>
    </source>
</evidence>
<evidence type="ECO:0000256" key="1">
    <source>
        <dbReference type="ARBA" id="ARBA00022603"/>
    </source>
</evidence>
<protein>
    <submittedName>
        <fullName evidence="4">Juvenile hormone acid O-methyltransferase</fullName>
    </submittedName>
</protein>
<dbReference type="InterPro" id="IPR041698">
    <property type="entry name" value="Methyltransf_25"/>
</dbReference>
<dbReference type="Proteomes" id="UP000499080">
    <property type="component" value="Unassembled WGS sequence"/>
</dbReference>
<dbReference type="CDD" id="cd02440">
    <property type="entry name" value="AdoMet_MTases"/>
    <property type="match status" value="1"/>
</dbReference>
<dbReference type="PANTHER" id="PTHR44942">
    <property type="entry name" value="METHYLTRANSF_11 DOMAIN-CONTAINING PROTEIN"/>
    <property type="match status" value="1"/>
</dbReference>